<feature type="region of interest" description="Disordered" evidence="1">
    <location>
        <begin position="23"/>
        <end position="90"/>
    </location>
</feature>
<dbReference type="ExpressionAtlas" id="A0A3L6FS30">
    <property type="expression patterns" value="baseline and differential"/>
</dbReference>
<proteinExistence type="predicted"/>
<accession>A0A3L6FS30</accession>
<comment type="caution">
    <text evidence="2">The sequence shown here is derived from an EMBL/GenBank/DDBJ whole genome shotgun (WGS) entry which is preliminary data.</text>
</comment>
<feature type="compositionally biased region" description="Basic and acidic residues" evidence="1">
    <location>
        <begin position="56"/>
        <end position="66"/>
    </location>
</feature>
<dbReference type="AlphaFoldDB" id="A0A3L6FS30"/>
<evidence type="ECO:0000256" key="1">
    <source>
        <dbReference type="SAM" id="MobiDB-lite"/>
    </source>
</evidence>
<reference evidence="2 3" key="1">
    <citation type="journal article" date="2018" name="Nat. Genet.">
        <title>Extensive intraspecific gene order and gene structural variations between Mo17 and other maize genomes.</title>
        <authorList>
            <person name="Sun S."/>
            <person name="Zhou Y."/>
            <person name="Chen J."/>
            <person name="Shi J."/>
            <person name="Zhao H."/>
            <person name="Zhao H."/>
            <person name="Song W."/>
            <person name="Zhang M."/>
            <person name="Cui Y."/>
            <person name="Dong X."/>
            <person name="Liu H."/>
            <person name="Ma X."/>
            <person name="Jiao Y."/>
            <person name="Wang B."/>
            <person name="Wei X."/>
            <person name="Stein J.C."/>
            <person name="Glaubitz J.C."/>
            <person name="Lu F."/>
            <person name="Yu G."/>
            <person name="Liang C."/>
            <person name="Fengler K."/>
            <person name="Li B."/>
            <person name="Rafalski A."/>
            <person name="Schnable P.S."/>
            <person name="Ware D.H."/>
            <person name="Buckler E.S."/>
            <person name="Lai J."/>
        </authorList>
    </citation>
    <scope>NUCLEOTIDE SEQUENCE [LARGE SCALE GENOMIC DNA]</scope>
    <source>
        <strain evidence="3">cv. Missouri 17</strain>
        <tissue evidence="2">Seedling</tissue>
    </source>
</reference>
<dbReference type="Proteomes" id="UP000251960">
    <property type="component" value="Chromosome 2"/>
</dbReference>
<organism evidence="2 3">
    <name type="scientific">Zea mays</name>
    <name type="common">Maize</name>
    <dbReference type="NCBI Taxonomy" id="4577"/>
    <lineage>
        <taxon>Eukaryota</taxon>
        <taxon>Viridiplantae</taxon>
        <taxon>Streptophyta</taxon>
        <taxon>Embryophyta</taxon>
        <taxon>Tracheophyta</taxon>
        <taxon>Spermatophyta</taxon>
        <taxon>Magnoliopsida</taxon>
        <taxon>Liliopsida</taxon>
        <taxon>Poales</taxon>
        <taxon>Poaceae</taxon>
        <taxon>PACMAD clade</taxon>
        <taxon>Panicoideae</taxon>
        <taxon>Andropogonodae</taxon>
        <taxon>Andropogoneae</taxon>
        <taxon>Tripsacinae</taxon>
        <taxon>Zea</taxon>
    </lineage>
</organism>
<dbReference type="PANTHER" id="PTHR33427:SF2">
    <property type="entry name" value="TRICHOHYALIN"/>
    <property type="match status" value="1"/>
</dbReference>
<evidence type="ECO:0000313" key="3">
    <source>
        <dbReference type="Proteomes" id="UP000251960"/>
    </source>
</evidence>
<dbReference type="EMBL" id="NCVQ01000003">
    <property type="protein sequence ID" value="PWZ37685.1"/>
    <property type="molecule type" value="Genomic_DNA"/>
</dbReference>
<evidence type="ECO:0000313" key="2">
    <source>
        <dbReference type="EMBL" id="PWZ37685.1"/>
    </source>
</evidence>
<gene>
    <name evidence="2" type="ORF">Zm00014a_010814</name>
</gene>
<protein>
    <submittedName>
        <fullName evidence="2">Uncharacterized protein</fullName>
    </submittedName>
</protein>
<name>A0A3L6FS30_MAIZE</name>
<sequence length="268" mass="29443">MEEDATAEGMDEQLNVLARMEGDCVGGQRDGHGVGQRKGKDRSEMRDGGDCGGGERGGHGVEERKVAGGAAGQGPQRHVPGDGRGGATHRQPRGFANLLWKQLDHLGNAGFDPAIFWVDAYGNMLYLHADFASPLAWDIDHWFPCARGVKTVPSNLRIMQWQVCRKKLEFLMPWWDLQLVVSVNQFMSIFASKNSDFRNITFVFLLTHGASEELSSLQVVEAHAFPQHFSEMKMKVGLAPAAIVSSRGSNNSVLTFPLQRTGTYLVSS</sequence>
<dbReference type="PANTHER" id="PTHR33427">
    <property type="entry name" value="HNH ENDONUCLEASE"/>
    <property type="match status" value="1"/>
</dbReference>